<dbReference type="NCBIfam" id="TIGR00369">
    <property type="entry name" value="unchar_dom_1"/>
    <property type="match status" value="1"/>
</dbReference>
<feature type="domain" description="Thioesterase" evidence="3">
    <location>
        <begin position="58"/>
        <end position="132"/>
    </location>
</feature>
<dbReference type="CDD" id="cd03443">
    <property type="entry name" value="PaaI_thioesterase"/>
    <property type="match status" value="1"/>
</dbReference>
<dbReference type="SUPFAM" id="SSF54637">
    <property type="entry name" value="Thioesterase/thiol ester dehydrase-isomerase"/>
    <property type="match status" value="1"/>
</dbReference>
<dbReference type="InterPro" id="IPR029069">
    <property type="entry name" value="HotDog_dom_sf"/>
</dbReference>
<sequence>MITPDADHAHPLSDCVFTPVQADTHPYLHALGVMFGNCSAGQGRTLLPLTDSHMNSWGITHGGVLMTLLDVTMANAARSLVSDERGVVTVEMKTTFLQPGGVAGIKIEASASVVFQSTTMCFCEAEICDGERLIAKASGTFKYLKIANSAAQLRRMCR</sequence>
<proteinExistence type="inferred from homology"/>
<keyword evidence="2" id="KW-0378">Hydrolase</keyword>
<organism evidence="4 5">
    <name type="scientific">Undibacterium squillarum</name>
    <dbReference type="NCBI Taxonomy" id="1131567"/>
    <lineage>
        <taxon>Bacteria</taxon>
        <taxon>Pseudomonadati</taxon>
        <taxon>Pseudomonadota</taxon>
        <taxon>Betaproteobacteria</taxon>
        <taxon>Burkholderiales</taxon>
        <taxon>Oxalobacteraceae</taxon>
        <taxon>Undibacterium</taxon>
    </lineage>
</organism>
<dbReference type="InterPro" id="IPR039298">
    <property type="entry name" value="ACOT13"/>
</dbReference>
<dbReference type="EMBL" id="BMYU01000001">
    <property type="protein sequence ID" value="GGX27548.1"/>
    <property type="molecule type" value="Genomic_DNA"/>
</dbReference>
<evidence type="ECO:0000256" key="2">
    <source>
        <dbReference type="ARBA" id="ARBA00022801"/>
    </source>
</evidence>
<name>A0ABQ2XQP0_9BURK</name>
<comment type="caution">
    <text evidence="4">The sequence shown here is derived from an EMBL/GenBank/DDBJ whole genome shotgun (WGS) entry which is preliminary data.</text>
</comment>
<protein>
    <recommendedName>
        <fullName evidence="3">Thioesterase domain-containing protein</fullName>
    </recommendedName>
</protein>
<accession>A0ABQ2XQP0</accession>
<dbReference type="Gene3D" id="3.10.129.10">
    <property type="entry name" value="Hotdog Thioesterase"/>
    <property type="match status" value="1"/>
</dbReference>
<comment type="similarity">
    <text evidence="1">Belongs to the thioesterase PaaI family.</text>
</comment>
<evidence type="ECO:0000259" key="3">
    <source>
        <dbReference type="Pfam" id="PF03061"/>
    </source>
</evidence>
<reference evidence="5" key="1">
    <citation type="journal article" date="2019" name="Int. J. Syst. Evol. Microbiol.">
        <title>The Global Catalogue of Microorganisms (GCM) 10K type strain sequencing project: providing services to taxonomists for standard genome sequencing and annotation.</title>
        <authorList>
            <consortium name="The Broad Institute Genomics Platform"/>
            <consortium name="The Broad Institute Genome Sequencing Center for Infectious Disease"/>
            <person name="Wu L."/>
            <person name="Ma J."/>
        </authorList>
    </citation>
    <scope>NUCLEOTIDE SEQUENCE [LARGE SCALE GENOMIC DNA]</scope>
    <source>
        <strain evidence="5">KCTC 23917</strain>
    </source>
</reference>
<dbReference type="Pfam" id="PF03061">
    <property type="entry name" value="4HBT"/>
    <property type="match status" value="1"/>
</dbReference>
<dbReference type="InterPro" id="IPR006683">
    <property type="entry name" value="Thioestr_dom"/>
</dbReference>
<gene>
    <name evidence="4" type="ORF">GCM10010946_00240</name>
</gene>
<keyword evidence="5" id="KW-1185">Reference proteome</keyword>
<evidence type="ECO:0000256" key="1">
    <source>
        <dbReference type="ARBA" id="ARBA00008324"/>
    </source>
</evidence>
<dbReference type="PANTHER" id="PTHR21660:SF1">
    <property type="entry name" value="ACYL-COENZYME A THIOESTERASE 13"/>
    <property type="match status" value="1"/>
</dbReference>
<evidence type="ECO:0000313" key="4">
    <source>
        <dbReference type="EMBL" id="GGX27548.1"/>
    </source>
</evidence>
<dbReference type="Proteomes" id="UP000653343">
    <property type="component" value="Unassembled WGS sequence"/>
</dbReference>
<evidence type="ECO:0000313" key="5">
    <source>
        <dbReference type="Proteomes" id="UP000653343"/>
    </source>
</evidence>
<dbReference type="PANTHER" id="PTHR21660">
    <property type="entry name" value="THIOESTERASE SUPERFAMILY MEMBER-RELATED"/>
    <property type="match status" value="1"/>
</dbReference>
<dbReference type="InterPro" id="IPR003736">
    <property type="entry name" value="PAAI_dom"/>
</dbReference>
<dbReference type="RefSeq" id="WP_229792949.1">
    <property type="nucleotide sequence ID" value="NZ_BMYU01000001.1"/>
</dbReference>